<evidence type="ECO:0000256" key="10">
    <source>
        <dbReference type="ARBA" id="ARBA00023157"/>
    </source>
</evidence>
<dbReference type="GO" id="GO:0004148">
    <property type="term" value="F:dihydrolipoyl dehydrogenase (NADH) activity"/>
    <property type="evidence" value="ECO:0007669"/>
    <property type="project" value="UniProtKB-EC"/>
</dbReference>
<evidence type="ECO:0000256" key="9">
    <source>
        <dbReference type="ARBA" id="ARBA00023027"/>
    </source>
</evidence>
<evidence type="ECO:0000256" key="1">
    <source>
        <dbReference type="ARBA" id="ARBA00004496"/>
    </source>
</evidence>
<name>A0A537LZ09_9BACT</name>
<evidence type="ECO:0000256" key="12">
    <source>
        <dbReference type="ARBA" id="ARBA00049187"/>
    </source>
</evidence>
<dbReference type="PROSITE" id="PS00076">
    <property type="entry name" value="PYRIDINE_REDOX_1"/>
    <property type="match status" value="1"/>
</dbReference>
<dbReference type="Pfam" id="PF02852">
    <property type="entry name" value="Pyr_redox_dim"/>
    <property type="match status" value="1"/>
</dbReference>
<comment type="cofactor">
    <cofactor evidence="14 16">
        <name>FAD</name>
        <dbReference type="ChEBI" id="CHEBI:57692"/>
    </cofactor>
    <text evidence="14 16">Binds 1 FAD per subunit.</text>
</comment>
<proteinExistence type="inferred from homology"/>
<feature type="disulfide bond" description="Redox-active" evidence="15">
    <location>
        <begin position="42"/>
        <end position="47"/>
    </location>
</feature>
<evidence type="ECO:0000259" key="17">
    <source>
        <dbReference type="Pfam" id="PF02852"/>
    </source>
</evidence>
<evidence type="ECO:0000256" key="13">
    <source>
        <dbReference type="PIRSR" id="PIRSR000350-2"/>
    </source>
</evidence>
<comment type="miscellaneous">
    <text evidence="16">The active site is a redox-active disulfide bond.</text>
</comment>
<feature type="domain" description="FAD/NAD(P)-binding" evidence="18">
    <location>
        <begin position="5"/>
        <end position="328"/>
    </location>
</feature>
<accession>A0A537LZ09</accession>
<comment type="caution">
    <text evidence="19">The sequence shown here is derived from an EMBL/GenBank/DDBJ whole genome shotgun (WGS) entry which is preliminary data.</text>
</comment>
<dbReference type="GO" id="GO:0005737">
    <property type="term" value="C:cytoplasm"/>
    <property type="evidence" value="ECO:0007669"/>
    <property type="project" value="UniProtKB-SubCell"/>
</dbReference>
<dbReference type="InterPro" id="IPR036188">
    <property type="entry name" value="FAD/NAD-bd_sf"/>
</dbReference>
<evidence type="ECO:0000256" key="5">
    <source>
        <dbReference type="ARBA" id="ARBA00022490"/>
    </source>
</evidence>
<feature type="domain" description="Pyridine nucleotide-disulphide oxidoreductase dimerisation" evidence="17">
    <location>
        <begin position="348"/>
        <end position="457"/>
    </location>
</feature>
<keyword evidence="9 14" id="KW-0520">NAD</keyword>
<comment type="subcellular location">
    <subcellularLocation>
        <location evidence="1">Cytoplasm</location>
    </subcellularLocation>
</comment>
<feature type="binding site" evidence="14">
    <location>
        <position position="51"/>
    </location>
    <ligand>
        <name>FAD</name>
        <dbReference type="ChEBI" id="CHEBI:57692"/>
    </ligand>
</feature>
<dbReference type="SUPFAM" id="SSF51905">
    <property type="entry name" value="FAD/NAD(P)-binding domain"/>
    <property type="match status" value="1"/>
</dbReference>
<evidence type="ECO:0000256" key="4">
    <source>
        <dbReference type="ARBA" id="ARBA00016961"/>
    </source>
</evidence>
<feature type="binding site" evidence="14">
    <location>
        <begin position="143"/>
        <end position="145"/>
    </location>
    <ligand>
        <name>FAD</name>
        <dbReference type="ChEBI" id="CHEBI:57692"/>
    </ligand>
</feature>
<dbReference type="EC" id="1.8.1.4" evidence="3 16"/>
<dbReference type="InterPro" id="IPR001100">
    <property type="entry name" value="Pyr_nuc-diS_OxRdtase"/>
</dbReference>
<protein>
    <recommendedName>
        <fullName evidence="4 16">Dihydrolipoyl dehydrogenase</fullName>
        <ecNumber evidence="3 16">1.8.1.4</ecNumber>
    </recommendedName>
</protein>
<evidence type="ECO:0000313" key="19">
    <source>
        <dbReference type="EMBL" id="TMJ13261.1"/>
    </source>
</evidence>
<dbReference type="PRINTS" id="PR00411">
    <property type="entry name" value="PNDRDTASEI"/>
</dbReference>
<organism evidence="19 20">
    <name type="scientific">Candidatus Segetimicrobium genomatis</name>
    <dbReference type="NCBI Taxonomy" id="2569760"/>
    <lineage>
        <taxon>Bacteria</taxon>
        <taxon>Bacillati</taxon>
        <taxon>Candidatus Sysuimicrobiota</taxon>
        <taxon>Candidatus Sysuimicrobiia</taxon>
        <taxon>Candidatus Sysuimicrobiales</taxon>
        <taxon>Candidatus Segetimicrobiaceae</taxon>
        <taxon>Candidatus Segetimicrobium</taxon>
    </lineage>
</organism>
<evidence type="ECO:0000256" key="2">
    <source>
        <dbReference type="ARBA" id="ARBA00007532"/>
    </source>
</evidence>
<dbReference type="FunFam" id="3.30.390.30:FF:000001">
    <property type="entry name" value="Dihydrolipoyl dehydrogenase"/>
    <property type="match status" value="1"/>
</dbReference>
<feature type="binding site" evidence="14">
    <location>
        <position position="114"/>
    </location>
    <ligand>
        <name>FAD</name>
        <dbReference type="ChEBI" id="CHEBI:57692"/>
    </ligand>
</feature>
<dbReference type="SUPFAM" id="SSF55424">
    <property type="entry name" value="FAD/NAD-linked reductases, dimerisation (C-terminal) domain"/>
    <property type="match status" value="1"/>
</dbReference>
<evidence type="ECO:0000256" key="6">
    <source>
        <dbReference type="ARBA" id="ARBA00022630"/>
    </source>
</evidence>
<keyword evidence="10" id="KW-1015">Disulfide bond</keyword>
<evidence type="ECO:0000313" key="20">
    <source>
        <dbReference type="Proteomes" id="UP000315217"/>
    </source>
</evidence>
<sequence>MPDPYDLIVIGGGPGGYVGAIRAAQLGLRVALVEREKVGGTCLHIGCIPTKAMLHTAELLEHLKDPRELGLSVDSVAVDLLAVQRRKARVVDQLHKGVQSLMRKNKIDVFIGEGRFLSTTKIGAALADGSETELTGKHLLVATGSAPRTVPGIAFDHTRIIDSTDALNLEAVPRSIAILGAGPVGVEFASLFRAFGSEVTVIELLPTLVPLEDEEIGQALERGFSRRGIKVLTQATAKSAEVASNRVKITVGRGDQLSALEAEYLLVAVGRAPVTDGLAVAEAGVSLEKGAVKVDGQFRTTAANIYAIGDVLTGQAPFRLAHVASDEAIAAVETIAGQRTHTPNYDTVPRPTFCIPQVATVGLSERQAKERGRDVKVGRFSFQANSKATIEGSREGLVKVVTDAKIGELLGIHMIGPGVTELLAEGVAAKYLEATVAELGMAVHSHPTLSEALKEAALDAMGRVIHM</sequence>
<dbReference type="GO" id="GO:0006103">
    <property type="term" value="P:2-oxoglutarate metabolic process"/>
    <property type="evidence" value="ECO:0007669"/>
    <property type="project" value="TreeGrafter"/>
</dbReference>
<feature type="active site" description="Proton acceptor" evidence="13">
    <location>
        <position position="446"/>
    </location>
</feature>
<dbReference type="InterPro" id="IPR050151">
    <property type="entry name" value="Class-I_Pyr_Nuc-Dis_Oxidored"/>
</dbReference>
<evidence type="ECO:0000256" key="14">
    <source>
        <dbReference type="PIRSR" id="PIRSR000350-3"/>
    </source>
</evidence>
<dbReference type="InterPro" id="IPR023753">
    <property type="entry name" value="FAD/NAD-binding_dom"/>
</dbReference>
<reference evidence="19 20" key="1">
    <citation type="journal article" date="2019" name="Nat. Microbiol.">
        <title>Mediterranean grassland soil C-N compound turnover is dependent on rainfall and depth, and is mediated by genomically divergent microorganisms.</title>
        <authorList>
            <person name="Diamond S."/>
            <person name="Andeer P.F."/>
            <person name="Li Z."/>
            <person name="Crits-Christoph A."/>
            <person name="Burstein D."/>
            <person name="Anantharaman K."/>
            <person name="Lane K.R."/>
            <person name="Thomas B.C."/>
            <person name="Pan C."/>
            <person name="Northen T.R."/>
            <person name="Banfield J.F."/>
        </authorList>
    </citation>
    <scope>NUCLEOTIDE SEQUENCE [LARGE SCALE GENOMIC DNA]</scope>
    <source>
        <strain evidence="19">NP_1</strain>
    </source>
</reference>
<dbReference type="Pfam" id="PF07992">
    <property type="entry name" value="Pyr_redox_2"/>
    <property type="match status" value="1"/>
</dbReference>
<feature type="binding site" evidence="14">
    <location>
        <begin position="180"/>
        <end position="187"/>
    </location>
    <ligand>
        <name>NAD(+)</name>
        <dbReference type="ChEBI" id="CHEBI:57540"/>
    </ligand>
</feature>
<keyword evidence="11 16" id="KW-0676">Redox-active center</keyword>
<feature type="binding site" evidence="14">
    <location>
        <position position="310"/>
    </location>
    <ligand>
        <name>FAD</name>
        <dbReference type="ChEBI" id="CHEBI:57692"/>
    </ligand>
</feature>
<feature type="binding site" evidence="14">
    <location>
        <position position="203"/>
    </location>
    <ligand>
        <name>NAD(+)</name>
        <dbReference type="ChEBI" id="CHEBI:57540"/>
    </ligand>
</feature>
<dbReference type="AlphaFoldDB" id="A0A537LZ09"/>
<dbReference type="GO" id="GO:0050660">
    <property type="term" value="F:flavin adenine dinucleotide binding"/>
    <property type="evidence" value="ECO:0007669"/>
    <property type="project" value="InterPro"/>
</dbReference>
<dbReference type="PANTHER" id="PTHR22912">
    <property type="entry name" value="DISULFIDE OXIDOREDUCTASE"/>
    <property type="match status" value="1"/>
</dbReference>
<dbReference type="InterPro" id="IPR012999">
    <property type="entry name" value="Pyr_OxRdtase_I_AS"/>
</dbReference>
<dbReference type="PRINTS" id="PR00368">
    <property type="entry name" value="FADPNR"/>
</dbReference>
<keyword evidence="14" id="KW-0547">Nucleotide-binding</keyword>
<evidence type="ECO:0000259" key="18">
    <source>
        <dbReference type="Pfam" id="PF07992"/>
    </source>
</evidence>
<dbReference type="PIRSF" id="PIRSF000350">
    <property type="entry name" value="Mercury_reductase_MerA"/>
    <property type="match status" value="1"/>
</dbReference>
<comment type="similarity">
    <text evidence="2 16">Belongs to the class-I pyridine nucleotide-disulfide oxidoreductase family.</text>
</comment>
<dbReference type="InterPro" id="IPR016156">
    <property type="entry name" value="FAD/NAD-linked_Rdtase_dimer_sf"/>
</dbReference>
<evidence type="ECO:0000256" key="15">
    <source>
        <dbReference type="PIRSR" id="PIRSR000350-4"/>
    </source>
</evidence>
<keyword evidence="5" id="KW-0963">Cytoplasm</keyword>
<feature type="binding site" evidence="14">
    <location>
        <position position="270"/>
    </location>
    <ligand>
        <name>NAD(+)</name>
        <dbReference type="ChEBI" id="CHEBI:57540"/>
    </ligand>
</feature>
<keyword evidence="8 16" id="KW-0560">Oxidoreductase</keyword>
<evidence type="ECO:0000256" key="8">
    <source>
        <dbReference type="ARBA" id="ARBA00023002"/>
    </source>
</evidence>
<dbReference type="EMBL" id="VBAI01000009">
    <property type="protein sequence ID" value="TMJ13261.1"/>
    <property type="molecule type" value="Genomic_DNA"/>
</dbReference>
<keyword evidence="7 14" id="KW-0274">FAD</keyword>
<evidence type="ECO:0000256" key="11">
    <source>
        <dbReference type="ARBA" id="ARBA00023284"/>
    </source>
</evidence>
<dbReference type="Proteomes" id="UP000315217">
    <property type="component" value="Unassembled WGS sequence"/>
</dbReference>
<dbReference type="NCBIfam" id="TIGR01350">
    <property type="entry name" value="lipoamide_DH"/>
    <property type="match status" value="1"/>
</dbReference>
<evidence type="ECO:0000256" key="3">
    <source>
        <dbReference type="ARBA" id="ARBA00012608"/>
    </source>
</evidence>
<comment type="catalytic activity">
    <reaction evidence="12 16">
        <text>N(6)-[(R)-dihydrolipoyl]-L-lysyl-[protein] + NAD(+) = N(6)-[(R)-lipoyl]-L-lysyl-[protein] + NADH + H(+)</text>
        <dbReference type="Rhea" id="RHEA:15045"/>
        <dbReference type="Rhea" id="RHEA-COMP:10474"/>
        <dbReference type="Rhea" id="RHEA-COMP:10475"/>
        <dbReference type="ChEBI" id="CHEBI:15378"/>
        <dbReference type="ChEBI" id="CHEBI:57540"/>
        <dbReference type="ChEBI" id="CHEBI:57945"/>
        <dbReference type="ChEBI" id="CHEBI:83099"/>
        <dbReference type="ChEBI" id="CHEBI:83100"/>
        <dbReference type="EC" id="1.8.1.4"/>
    </reaction>
</comment>
<dbReference type="InterPro" id="IPR004099">
    <property type="entry name" value="Pyr_nucl-diS_OxRdtase_dimer"/>
</dbReference>
<keyword evidence="6 16" id="KW-0285">Flavoprotein</keyword>
<dbReference type="InterPro" id="IPR006258">
    <property type="entry name" value="Lipoamide_DH"/>
</dbReference>
<dbReference type="PANTHER" id="PTHR22912:SF217">
    <property type="entry name" value="DIHYDROLIPOYL DEHYDROGENASE"/>
    <property type="match status" value="1"/>
</dbReference>
<dbReference type="Gene3D" id="3.30.390.30">
    <property type="match status" value="1"/>
</dbReference>
<gene>
    <name evidence="19" type="primary">lpdA</name>
    <name evidence="19" type="ORF">E6G98_00765</name>
</gene>
<evidence type="ECO:0000256" key="16">
    <source>
        <dbReference type="RuleBase" id="RU003692"/>
    </source>
</evidence>
<evidence type="ECO:0000256" key="7">
    <source>
        <dbReference type="ARBA" id="ARBA00022827"/>
    </source>
</evidence>
<dbReference type="Gene3D" id="3.50.50.60">
    <property type="entry name" value="FAD/NAD(P)-binding domain"/>
    <property type="match status" value="2"/>
</dbReference>